<comment type="caution">
    <text evidence="4">The sequence shown here is derived from an EMBL/GenBank/DDBJ whole genome shotgun (WGS) entry which is preliminary data.</text>
</comment>
<feature type="transmembrane region" description="Helical" evidence="2">
    <location>
        <begin position="75"/>
        <end position="96"/>
    </location>
</feature>
<feature type="region of interest" description="Disordered" evidence="1">
    <location>
        <begin position="391"/>
        <end position="434"/>
    </location>
</feature>
<dbReference type="EMBL" id="LNRQ01000001">
    <property type="protein sequence ID" value="KZN09193.1"/>
    <property type="molecule type" value="Genomic_DNA"/>
</dbReference>
<dbReference type="PANTHER" id="PTHR47487">
    <property type="entry name" value="OS06G0651300 PROTEIN-RELATED"/>
    <property type="match status" value="1"/>
</dbReference>
<dbReference type="GO" id="GO:0003676">
    <property type="term" value="F:nucleic acid binding"/>
    <property type="evidence" value="ECO:0007669"/>
    <property type="project" value="InterPro"/>
</dbReference>
<feature type="transmembrane region" description="Helical" evidence="2">
    <location>
        <begin position="16"/>
        <end position="35"/>
    </location>
</feature>
<dbReference type="OrthoDB" id="434647at2759"/>
<evidence type="ECO:0000256" key="1">
    <source>
        <dbReference type="SAM" id="MobiDB-lite"/>
    </source>
</evidence>
<dbReference type="SMART" id="SM00451">
    <property type="entry name" value="ZnF_U1"/>
    <property type="match status" value="4"/>
</dbReference>
<gene>
    <name evidence="4" type="ORF">DCAR_001849</name>
</gene>
<dbReference type="InterPro" id="IPR004345">
    <property type="entry name" value="TB2_DP1_HVA22"/>
</dbReference>
<keyword evidence="2" id="KW-0472">Membrane</keyword>
<evidence type="ECO:0000313" key="4">
    <source>
        <dbReference type="EMBL" id="KZN09193.1"/>
    </source>
</evidence>
<dbReference type="PANTHER" id="PTHR47487:SF8">
    <property type="entry name" value="OS08G0270900 PROTEIN"/>
    <property type="match status" value="1"/>
</dbReference>
<organism evidence="4">
    <name type="scientific">Daucus carota subsp. sativus</name>
    <name type="common">Carrot</name>
    <dbReference type="NCBI Taxonomy" id="79200"/>
    <lineage>
        <taxon>Eukaryota</taxon>
        <taxon>Viridiplantae</taxon>
        <taxon>Streptophyta</taxon>
        <taxon>Embryophyta</taxon>
        <taxon>Tracheophyta</taxon>
        <taxon>Spermatophyta</taxon>
        <taxon>Magnoliopsida</taxon>
        <taxon>eudicotyledons</taxon>
        <taxon>Gunneridae</taxon>
        <taxon>Pentapetalae</taxon>
        <taxon>asterids</taxon>
        <taxon>campanulids</taxon>
        <taxon>Apiales</taxon>
        <taxon>Apiaceae</taxon>
        <taxon>Apioideae</taxon>
        <taxon>Scandiceae</taxon>
        <taxon>Daucinae</taxon>
        <taxon>Daucus</taxon>
        <taxon>Daucus sect. Daucus</taxon>
    </lineage>
</organism>
<feature type="transmembrane region" description="Helical" evidence="2">
    <location>
        <begin position="47"/>
        <end position="63"/>
    </location>
</feature>
<dbReference type="GO" id="GO:0008270">
    <property type="term" value="F:zinc ion binding"/>
    <property type="evidence" value="ECO:0007669"/>
    <property type="project" value="InterPro"/>
</dbReference>
<sequence>MGLVGFLDFLWKCIQLLAWPSFALGYPLCASIRAIETNSDFHMRKLVAYWILFSLISLFEYTFSKLLEWVSVWPYVKILVVCWLVIPYFNGASIAYNNVVRPCLSMQLPQIIVDMLNKKQYSSLTRESFLEETERYVKENGTEALEKLFASKPIINEPPVAQKDINAVDILDKHEAAAENKDSSGDEMLFGYSRRQKARAEKQQISTTMDAEFKVNNTALPEKPTENAYLVPPAFKNVQKEWTCAVCQVTTQSETTLNSHLQGMKHRTKCEELKAGKQTATRKGVSISVPNKERSCAISQVTTQSKTTWTSSLHEEFTAGKQTGTNKSRQEFSSTTNKSEQPNQVLKKVSSGSGINKVSCANQDQKKSSPNKFGCDICQMKLQSEATLKSHLQGSKHKAKIEQLKAKETTDTDKITSSAKSSDKNTTGVNKNSSAKAEVKIEANVSNGFHRCSICNVTCTSESDMAFHLRGKRHLSGVEDSVHTRGVYYWCDICDVKCQSEIDMASHLNGKTHDSNLYDSD</sequence>
<dbReference type="InterPro" id="IPR036236">
    <property type="entry name" value="Znf_C2H2_sf"/>
</dbReference>
<keyword evidence="2" id="KW-1133">Transmembrane helix</keyword>
<dbReference type="Gramene" id="KZN09193">
    <property type="protein sequence ID" value="KZN09193"/>
    <property type="gene ID" value="DCAR_001849"/>
</dbReference>
<feature type="domain" description="C2H2-type" evidence="3">
    <location>
        <begin position="452"/>
        <end position="474"/>
    </location>
</feature>
<feature type="region of interest" description="Disordered" evidence="1">
    <location>
        <begin position="316"/>
        <end position="370"/>
    </location>
</feature>
<dbReference type="InterPro" id="IPR013087">
    <property type="entry name" value="Znf_C2H2_type"/>
</dbReference>
<reference evidence="4" key="1">
    <citation type="journal article" date="2016" name="Nat. Genet.">
        <title>A high-quality carrot genome assembly provides new insights into carotenoid accumulation and asterid genome evolution.</title>
        <authorList>
            <person name="Iorizzo M."/>
            <person name="Ellison S."/>
            <person name="Senalik D."/>
            <person name="Zeng P."/>
            <person name="Satapoomin P."/>
            <person name="Huang J."/>
            <person name="Bowman M."/>
            <person name="Iovene M."/>
            <person name="Sanseverino W."/>
            <person name="Cavagnaro P."/>
            <person name="Yildiz M."/>
            <person name="Macko-Podgorni A."/>
            <person name="Moranska E."/>
            <person name="Grzebelus E."/>
            <person name="Grzebelus D."/>
            <person name="Ashrafi H."/>
            <person name="Zheng Z."/>
            <person name="Cheng S."/>
            <person name="Spooner D."/>
            <person name="Van Deynze A."/>
            <person name="Simon P."/>
        </authorList>
    </citation>
    <scope>NUCLEOTIDE SEQUENCE [LARGE SCALE GENOMIC DNA]</scope>
    <source>
        <tissue evidence="4">Leaf</tissue>
    </source>
</reference>
<protein>
    <recommendedName>
        <fullName evidence="3">C2H2-type domain-containing protein</fullName>
    </recommendedName>
</protein>
<accession>A0A162B2K1</accession>
<feature type="compositionally biased region" description="Polar residues" evidence="1">
    <location>
        <begin position="415"/>
        <end position="434"/>
    </location>
</feature>
<dbReference type="Pfam" id="PF03134">
    <property type="entry name" value="TB2_DP1_HVA22"/>
    <property type="match status" value="1"/>
</dbReference>
<feature type="domain" description="C2H2-type" evidence="3">
    <location>
        <begin position="375"/>
        <end position="397"/>
    </location>
</feature>
<name>A0A162B2K1_DAUCS</name>
<evidence type="ECO:0000259" key="3">
    <source>
        <dbReference type="PROSITE" id="PS00028"/>
    </source>
</evidence>
<dbReference type="SUPFAM" id="SSF57667">
    <property type="entry name" value="beta-beta-alpha zinc fingers"/>
    <property type="match status" value="4"/>
</dbReference>
<dbReference type="KEGG" id="dcr:108205925"/>
<feature type="compositionally biased region" description="Polar residues" evidence="1">
    <location>
        <begin position="320"/>
        <end position="370"/>
    </location>
</feature>
<dbReference type="Pfam" id="PF12874">
    <property type="entry name" value="zf-met"/>
    <property type="match status" value="4"/>
</dbReference>
<dbReference type="PROSITE" id="PS00028">
    <property type="entry name" value="ZINC_FINGER_C2H2_1"/>
    <property type="match status" value="2"/>
</dbReference>
<dbReference type="AlphaFoldDB" id="A0A162B2K1"/>
<dbReference type="SMART" id="SM00355">
    <property type="entry name" value="ZnF_C2H2"/>
    <property type="match status" value="4"/>
</dbReference>
<evidence type="ECO:0000256" key="2">
    <source>
        <dbReference type="SAM" id="Phobius"/>
    </source>
</evidence>
<keyword evidence="2" id="KW-0812">Transmembrane</keyword>
<proteinExistence type="predicted"/>
<feature type="compositionally biased region" description="Basic and acidic residues" evidence="1">
    <location>
        <begin position="400"/>
        <end position="414"/>
    </location>
</feature>
<dbReference type="InterPro" id="IPR003604">
    <property type="entry name" value="Matrin/U1-like-C_Znf_C2H2"/>
</dbReference>
<dbReference type="Gene3D" id="3.30.160.60">
    <property type="entry name" value="Classic Zinc Finger"/>
    <property type="match status" value="4"/>
</dbReference>
<dbReference type="OMA" id="NNWRKFF"/>